<dbReference type="Pfam" id="PF14593">
    <property type="entry name" value="PH_3"/>
    <property type="match status" value="1"/>
</dbReference>
<dbReference type="InterPro" id="IPR050236">
    <property type="entry name" value="Ser_Thr_kinase_AGC"/>
</dbReference>
<keyword evidence="3 11" id="KW-0723">Serine/threonine-protein kinase</keyword>
<evidence type="ECO:0000256" key="7">
    <source>
        <dbReference type="ARBA" id="ARBA00022840"/>
    </source>
</evidence>
<proteinExistence type="inferred from homology"/>
<dbReference type="PROSITE" id="PS00108">
    <property type="entry name" value="PROTEIN_KINASE_ST"/>
    <property type="match status" value="1"/>
</dbReference>
<evidence type="ECO:0000256" key="3">
    <source>
        <dbReference type="ARBA" id="ARBA00022527"/>
    </source>
</evidence>
<keyword evidence="4" id="KW-0808">Transferase</keyword>
<evidence type="ECO:0000313" key="14">
    <source>
        <dbReference type="Proteomes" id="UP001470230"/>
    </source>
</evidence>
<dbReference type="SUPFAM" id="SSF50729">
    <property type="entry name" value="PH domain-like"/>
    <property type="match status" value="1"/>
</dbReference>
<dbReference type="Pfam" id="PF00069">
    <property type="entry name" value="Pkinase"/>
    <property type="match status" value="1"/>
</dbReference>
<comment type="similarity">
    <text evidence="1">Belongs to the protein kinase superfamily. AGC Ser/Thr protein kinase family. PDPK1 subfamily.</text>
</comment>
<evidence type="ECO:0000256" key="1">
    <source>
        <dbReference type="ARBA" id="ARBA00010006"/>
    </source>
</evidence>
<dbReference type="PROSITE" id="PS50011">
    <property type="entry name" value="PROTEIN_KINASE_DOM"/>
    <property type="match status" value="1"/>
</dbReference>
<keyword evidence="7 10" id="KW-0067">ATP-binding</keyword>
<evidence type="ECO:0000256" key="11">
    <source>
        <dbReference type="RuleBase" id="RU000304"/>
    </source>
</evidence>
<evidence type="ECO:0000256" key="10">
    <source>
        <dbReference type="PROSITE-ProRule" id="PRU10141"/>
    </source>
</evidence>
<dbReference type="Proteomes" id="UP001470230">
    <property type="component" value="Unassembled WGS sequence"/>
</dbReference>
<comment type="catalytic activity">
    <reaction evidence="8">
        <text>L-threonyl-[protein] + ATP = O-phospho-L-threonyl-[protein] + ADP + H(+)</text>
        <dbReference type="Rhea" id="RHEA:46608"/>
        <dbReference type="Rhea" id="RHEA-COMP:11060"/>
        <dbReference type="Rhea" id="RHEA-COMP:11605"/>
        <dbReference type="ChEBI" id="CHEBI:15378"/>
        <dbReference type="ChEBI" id="CHEBI:30013"/>
        <dbReference type="ChEBI" id="CHEBI:30616"/>
        <dbReference type="ChEBI" id="CHEBI:61977"/>
        <dbReference type="ChEBI" id="CHEBI:456216"/>
        <dbReference type="EC" id="2.7.11.1"/>
    </reaction>
</comment>
<dbReference type="PANTHER" id="PTHR24356">
    <property type="entry name" value="SERINE/THREONINE-PROTEIN KINASE"/>
    <property type="match status" value="1"/>
</dbReference>
<dbReference type="InterPro" id="IPR011009">
    <property type="entry name" value="Kinase-like_dom_sf"/>
</dbReference>
<keyword evidence="14" id="KW-1185">Reference proteome</keyword>
<accession>A0ABR2JT92</accession>
<dbReference type="Gene3D" id="2.30.29.30">
    <property type="entry name" value="Pleckstrin-homology domain (PH domain)/Phosphotyrosine-binding domain (PTB)"/>
    <property type="match status" value="1"/>
</dbReference>
<organism evidence="13 14">
    <name type="scientific">Tritrichomonas musculus</name>
    <dbReference type="NCBI Taxonomy" id="1915356"/>
    <lineage>
        <taxon>Eukaryota</taxon>
        <taxon>Metamonada</taxon>
        <taxon>Parabasalia</taxon>
        <taxon>Tritrichomonadida</taxon>
        <taxon>Tritrichomonadidae</taxon>
        <taxon>Tritrichomonas</taxon>
    </lineage>
</organism>
<dbReference type="InterPro" id="IPR017441">
    <property type="entry name" value="Protein_kinase_ATP_BS"/>
</dbReference>
<evidence type="ECO:0000256" key="4">
    <source>
        <dbReference type="ARBA" id="ARBA00022679"/>
    </source>
</evidence>
<name>A0ABR2JT92_9EUKA</name>
<keyword evidence="6 13" id="KW-0418">Kinase</keyword>
<dbReference type="SMART" id="SM00220">
    <property type="entry name" value="S_TKc"/>
    <property type="match status" value="1"/>
</dbReference>
<dbReference type="GO" id="GO:0016301">
    <property type="term" value="F:kinase activity"/>
    <property type="evidence" value="ECO:0007669"/>
    <property type="project" value="UniProtKB-KW"/>
</dbReference>
<dbReference type="Gene3D" id="1.10.510.10">
    <property type="entry name" value="Transferase(Phosphotransferase) domain 1"/>
    <property type="match status" value="1"/>
</dbReference>
<dbReference type="Gene3D" id="3.30.200.20">
    <property type="entry name" value="Phosphorylase Kinase, domain 1"/>
    <property type="match status" value="1"/>
</dbReference>
<feature type="binding site" evidence="10">
    <location>
        <position position="40"/>
    </location>
    <ligand>
        <name>ATP</name>
        <dbReference type="ChEBI" id="CHEBI:30616"/>
    </ligand>
</feature>
<evidence type="ECO:0000256" key="6">
    <source>
        <dbReference type="ARBA" id="ARBA00022777"/>
    </source>
</evidence>
<dbReference type="PROSITE" id="PS00107">
    <property type="entry name" value="PROTEIN_KINASE_ATP"/>
    <property type="match status" value="1"/>
</dbReference>
<dbReference type="InterPro" id="IPR011993">
    <property type="entry name" value="PH-like_dom_sf"/>
</dbReference>
<dbReference type="PANTHER" id="PTHR24356:SF163">
    <property type="entry name" value="3-PHOSPHOINOSITIDE-DEPENDENT PROTEIN KINASE 1-RELATED"/>
    <property type="match status" value="1"/>
</dbReference>
<dbReference type="EMBL" id="JAPFFF010000009">
    <property type="protein sequence ID" value="KAK8882109.1"/>
    <property type="molecule type" value="Genomic_DNA"/>
</dbReference>
<gene>
    <name evidence="13" type="ORF">M9Y10_044749</name>
</gene>
<evidence type="ECO:0000256" key="5">
    <source>
        <dbReference type="ARBA" id="ARBA00022741"/>
    </source>
</evidence>
<comment type="caution">
    <text evidence="13">The sequence shown here is derived from an EMBL/GenBank/DDBJ whole genome shotgun (WGS) entry which is preliminary data.</text>
</comment>
<sequence>MKPRQKRRNDFNIGPIIGRGAFGEVRQVEDKETHIFYAMKILSKAHIVREQKMNYVISERDAMTRLHHPNILRLFLTFQDKSNLYFVIELAKNGDLQKVLDRYYAIDIEIAKILLGQILLAIAQIHKNKIIHRDIKPENVLLDSSNRVKITDFGTAKLFGKDDVFQCNHGSFVGSADYVSPEIIQETTLSPATDLWSYGCLFYALLVGHPPFHAESNYDTFLNIEHNKYELPSFLPDDAKDLISKILVNDPEKRIGYNSQDSDYEPIRNHQFFAGIDWDKLPSTPVPEFKSYVAAVEASGLKDTIQLNQHLIDSVLLENEKVLNEGKVTLLCQQNDSCDFTDDEESDILFEMKNLLLVLTDAPRLLLVTNDKTEIEAEIDLSVDLPITKNGPTRMTIGTCHFIAEEKDINQWVELIKSRVNHETQQ</sequence>
<reference evidence="13 14" key="1">
    <citation type="submission" date="2024-04" db="EMBL/GenBank/DDBJ databases">
        <title>Tritrichomonas musculus Genome.</title>
        <authorList>
            <person name="Alves-Ferreira E."/>
            <person name="Grigg M."/>
            <person name="Lorenzi H."/>
            <person name="Galac M."/>
        </authorList>
    </citation>
    <scope>NUCLEOTIDE SEQUENCE [LARGE SCALE GENOMIC DNA]</scope>
    <source>
        <strain evidence="13 14">EAF2021</strain>
    </source>
</reference>
<dbReference type="EC" id="2.7.11.1" evidence="2"/>
<dbReference type="CDD" id="cd05581">
    <property type="entry name" value="STKc_PDK1"/>
    <property type="match status" value="1"/>
</dbReference>
<dbReference type="InterPro" id="IPR000719">
    <property type="entry name" value="Prot_kinase_dom"/>
</dbReference>
<comment type="catalytic activity">
    <reaction evidence="9">
        <text>L-seryl-[protein] + ATP = O-phospho-L-seryl-[protein] + ADP + H(+)</text>
        <dbReference type="Rhea" id="RHEA:17989"/>
        <dbReference type="Rhea" id="RHEA-COMP:9863"/>
        <dbReference type="Rhea" id="RHEA-COMP:11604"/>
        <dbReference type="ChEBI" id="CHEBI:15378"/>
        <dbReference type="ChEBI" id="CHEBI:29999"/>
        <dbReference type="ChEBI" id="CHEBI:30616"/>
        <dbReference type="ChEBI" id="CHEBI:83421"/>
        <dbReference type="ChEBI" id="CHEBI:456216"/>
        <dbReference type="EC" id="2.7.11.1"/>
    </reaction>
</comment>
<dbReference type="InterPro" id="IPR033931">
    <property type="entry name" value="PDK1-typ_PH"/>
</dbReference>
<protein>
    <recommendedName>
        <fullName evidence="2">non-specific serine/threonine protein kinase</fullName>
        <ecNumber evidence="2">2.7.11.1</ecNumber>
    </recommendedName>
</protein>
<evidence type="ECO:0000256" key="8">
    <source>
        <dbReference type="ARBA" id="ARBA00047899"/>
    </source>
</evidence>
<dbReference type="SUPFAM" id="SSF56112">
    <property type="entry name" value="Protein kinase-like (PK-like)"/>
    <property type="match status" value="1"/>
</dbReference>
<dbReference type="InterPro" id="IPR008271">
    <property type="entry name" value="Ser/Thr_kinase_AS"/>
</dbReference>
<dbReference type="InterPro" id="IPR039046">
    <property type="entry name" value="PDPK1"/>
</dbReference>
<evidence type="ECO:0000256" key="2">
    <source>
        <dbReference type="ARBA" id="ARBA00012513"/>
    </source>
</evidence>
<evidence type="ECO:0000313" key="13">
    <source>
        <dbReference type="EMBL" id="KAK8882109.1"/>
    </source>
</evidence>
<keyword evidence="5 10" id="KW-0547">Nucleotide-binding</keyword>
<feature type="domain" description="Protein kinase" evidence="12">
    <location>
        <begin position="11"/>
        <end position="273"/>
    </location>
</feature>
<evidence type="ECO:0000256" key="9">
    <source>
        <dbReference type="ARBA" id="ARBA00048679"/>
    </source>
</evidence>
<evidence type="ECO:0000259" key="12">
    <source>
        <dbReference type="PROSITE" id="PS50011"/>
    </source>
</evidence>